<gene>
    <name evidence="2" type="ORF">MKP05_20225</name>
</gene>
<dbReference type="SUPFAM" id="SSF53448">
    <property type="entry name" value="Nucleotide-diphospho-sugar transferases"/>
    <property type="match status" value="1"/>
</dbReference>
<dbReference type="InterPro" id="IPR050834">
    <property type="entry name" value="Glycosyltransf_2"/>
</dbReference>
<accession>A0ABS9S018</accession>
<keyword evidence="3" id="KW-1185">Reference proteome</keyword>
<sequence length="254" mass="28601">MTQPIKISIITACYNSEKTIGEAIASLKRQSWPNVEHVVVDGLSSDATVDIARQTLDEADVLISEKDKGIYDALNKGIKHATGDVVGFLHSDDLYAHDNVLSHVAESFADPGKGAVYGDLEYVSAIDTTKIVRYWKSGSFNQKKLKRGWMPPHPTFFMRRDLYNELGGFDLEFRISGDYDALLRYLSNGKVSVSYLSEVLVKMRVGGVSNRSLSSIMKKTREDIDAMARNDINPWFALGYKNLSKIPQFFRRHR</sequence>
<dbReference type="CDD" id="cd06433">
    <property type="entry name" value="GT_2_WfgS_like"/>
    <property type="match status" value="1"/>
</dbReference>
<feature type="domain" description="Glycosyltransferase 2-like" evidence="1">
    <location>
        <begin position="8"/>
        <end position="166"/>
    </location>
</feature>
<dbReference type="Pfam" id="PF00535">
    <property type="entry name" value="Glycos_transf_2"/>
    <property type="match status" value="1"/>
</dbReference>
<dbReference type="RefSeq" id="WP_240569972.1">
    <property type="nucleotide sequence ID" value="NZ_JAKVPY010000041.1"/>
</dbReference>
<dbReference type="EMBL" id="JAKVPY010000041">
    <property type="protein sequence ID" value="MCH4565430.1"/>
    <property type="molecule type" value="Genomic_DNA"/>
</dbReference>
<organism evidence="2 3">
    <name type="scientific">Halomonas flagellata</name>
    <dbReference type="NCBI Taxonomy" id="2920385"/>
    <lineage>
        <taxon>Bacteria</taxon>
        <taxon>Pseudomonadati</taxon>
        <taxon>Pseudomonadota</taxon>
        <taxon>Gammaproteobacteria</taxon>
        <taxon>Oceanospirillales</taxon>
        <taxon>Halomonadaceae</taxon>
        <taxon>Halomonas</taxon>
    </lineage>
</organism>
<reference evidence="2 3" key="1">
    <citation type="submission" date="2022-02" db="EMBL/GenBank/DDBJ databases">
        <title>Halomonas fukangensis sp. nov., a halophilic bacterium isolated from a bulk soil of Kalidium foliatum at Fukang.</title>
        <authorList>
            <person name="Huang Y."/>
        </authorList>
    </citation>
    <scope>NUCLEOTIDE SEQUENCE [LARGE SCALE GENOMIC DNA]</scope>
    <source>
        <strain evidence="2 3">EGI 63088</strain>
    </source>
</reference>
<dbReference type="PANTHER" id="PTHR43685:SF2">
    <property type="entry name" value="GLYCOSYLTRANSFERASE 2-LIKE DOMAIN-CONTAINING PROTEIN"/>
    <property type="match status" value="1"/>
</dbReference>
<evidence type="ECO:0000313" key="3">
    <source>
        <dbReference type="Proteomes" id="UP001202117"/>
    </source>
</evidence>
<dbReference type="Gene3D" id="3.90.550.10">
    <property type="entry name" value="Spore Coat Polysaccharide Biosynthesis Protein SpsA, Chain A"/>
    <property type="match status" value="1"/>
</dbReference>
<name>A0ABS9S018_9GAMM</name>
<evidence type="ECO:0000259" key="1">
    <source>
        <dbReference type="Pfam" id="PF00535"/>
    </source>
</evidence>
<protein>
    <submittedName>
        <fullName evidence="2">Glycosyltransferase</fullName>
    </submittedName>
</protein>
<proteinExistence type="predicted"/>
<dbReference type="InterPro" id="IPR001173">
    <property type="entry name" value="Glyco_trans_2-like"/>
</dbReference>
<dbReference type="InterPro" id="IPR029044">
    <property type="entry name" value="Nucleotide-diphossugar_trans"/>
</dbReference>
<evidence type="ECO:0000313" key="2">
    <source>
        <dbReference type="EMBL" id="MCH4565430.1"/>
    </source>
</evidence>
<dbReference type="PANTHER" id="PTHR43685">
    <property type="entry name" value="GLYCOSYLTRANSFERASE"/>
    <property type="match status" value="1"/>
</dbReference>
<dbReference type="Proteomes" id="UP001202117">
    <property type="component" value="Unassembled WGS sequence"/>
</dbReference>
<comment type="caution">
    <text evidence="2">The sequence shown here is derived from an EMBL/GenBank/DDBJ whole genome shotgun (WGS) entry which is preliminary data.</text>
</comment>